<dbReference type="PANTHER" id="PTHR47197:SF3">
    <property type="entry name" value="DIHYDRO-HEME D1 DEHYDROGENASE"/>
    <property type="match status" value="1"/>
</dbReference>
<dbReference type="EMBL" id="WIND01000008">
    <property type="protein sequence ID" value="MSU90373.1"/>
    <property type="molecule type" value="Genomic_DNA"/>
</dbReference>
<dbReference type="SUPFAM" id="SSF50974">
    <property type="entry name" value="Nitrous oxide reductase, N-terminal domain"/>
    <property type="match status" value="1"/>
</dbReference>
<comment type="caution">
    <text evidence="2">The sequence shown here is derived from an EMBL/GenBank/DDBJ whole genome shotgun (WGS) entry which is preliminary data.</text>
</comment>
<proteinExistence type="predicted"/>
<organism evidence="2 3">
    <name type="scientific">Halovulum marinum</name>
    <dbReference type="NCBI Taxonomy" id="2662447"/>
    <lineage>
        <taxon>Bacteria</taxon>
        <taxon>Pseudomonadati</taxon>
        <taxon>Pseudomonadota</taxon>
        <taxon>Alphaproteobacteria</taxon>
        <taxon>Rhodobacterales</taxon>
        <taxon>Paracoccaceae</taxon>
        <taxon>Halovulum</taxon>
    </lineage>
</organism>
<evidence type="ECO:0000313" key="2">
    <source>
        <dbReference type="EMBL" id="MSU90373.1"/>
    </source>
</evidence>
<dbReference type="InterPro" id="IPR051200">
    <property type="entry name" value="Host-pathogen_enzymatic-act"/>
</dbReference>
<feature type="signal peptide" evidence="1">
    <location>
        <begin position="1"/>
        <end position="36"/>
    </location>
</feature>
<dbReference type="PANTHER" id="PTHR47197">
    <property type="entry name" value="PROTEIN NIRF"/>
    <property type="match status" value="1"/>
</dbReference>
<name>A0A6L5Z1D6_9RHOB</name>
<dbReference type="AlphaFoldDB" id="A0A6L5Z1D6"/>
<accession>A0A6L5Z1D6</accession>
<gene>
    <name evidence="2" type="ORF">GE300_12215</name>
</gene>
<dbReference type="Gene3D" id="2.130.10.10">
    <property type="entry name" value="YVTN repeat-like/Quinoprotein amine dehydrogenase"/>
    <property type="match status" value="2"/>
</dbReference>
<keyword evidence="1" id="KW-0732">Signal</keyword>
<feature type="chain" id="PRO_5026970121" description="DNA-binding beta-propeller fold protein YncE" evidence="1">
    <location>
        <begin position="37"/>
        <end position="385"/>
    </location>
</feature>
<protein>
    <recommendedName>
        <fullName evidence="4">DNA-binding beta-propeller fold protein YncE</fullName>
    </recommendedName>
</protein>
<keyword evidence="3" id="KW-1185">Reference proteome</keyword>
<evidence type="ECO:0000313" key="3">
    <source>
        <dbReference type="Proteomes" id="UP000474957"/>
    </source>
</evidence>
<dbReference type="RefSeq" id="WP_154446857.1">
    <property type="nucleotide sequence ID" value="NZ_WIND01000008.1"/>
</dbReference>
<dbReference type="InterPro" id="IPR011045">
    <property type="entry name" value="N2O_reductase_N"/>
</dbReference>
<dbReference type="Proteomes" id="UP000474957">
    <property type="component" value="Unassembled WGS sequence"/>
</dbReference>
<sequence length="385" mass="40886">MNAHRRSSIERVWKTARLLAASLCVAAFFDADPADAQDYEIWAIDQGTHKVHVYNSDLEEVAQIDLGAEGARVPHMIDFSSDFSHAVVAATSGSIVVIRTNDRAVVAQLQTGPGSHMASFAPDDNAILVAVIGSGDVEDDGKVVEVTADLDAGQFEIGRSLVIAEDPMVQQASERFGDIGAVCQEFSPDGRFAYVTLGPALANGGLVVLDMAGFQLVKAYAPDELQVNCGTMPTPDGRHMIVNGGSADVGVWYALDMSNHEVVKQSDSRGQDAHGVWATPDGREIWMVNRVSSNGIVIDAETLEISAELSDLGKTPDIIAMSPDSQRAFISTRGPNPVTAAHVATGETPGFAVVSIPDRTLIEVVQPAEGNDQSDFHGIGIRVLP</sequence>
<evidence type="ECO:0000256" key="1">
    <source>
        <dbReference type="SAM" id="SignalP"/>
    </source>
</evidence>
<dbReference type="InterPro" id="IPR015943">
    <property type="entry name" value="WD40/YVTN_repeat-like_dom_sf"/>
</dbReference>
<evidence type="ECO:0008006" key="4">
    <source>
        <dbReference type="Google" id="ProtNLM"/>
    </source>
</evidence>
<reference evidence="2 3" key="1">
    <citation type="submission" date="2019-10" db="EMBL/GenBank/DDBJ databases">
        <title>Cognatihalovulum marinum gen. nov. sp. nov., a new member of the family Rhodobacteraceae isolated from deep seawater of the Northwest Indian Ocean.</title>
        <authorList>
            <person name="Ruan C."/>
            <person name="Wang J."/>
            <person name="Zheng X."/>
            <person name="Song L."/>
            <person name="Zhu Y."/>
            <person name="Huang Y."/>
            <person name="Lu Z."/>
            <person name="Du W."/>
            <person name="Huang L."/>
            <person name="Dai X."/>
        </authorList>
    </citation>
    <scope>NUCLEOTIDE SEQUENCE [LARGE SCALE GENOMIC DNA]</scope>
    <source>
        <strain evidence="2 3">2CG4</strain>
    </source>
</reference>